<organism evidence="2 3">
    <name type="scientific">Massilia rubra</name>
    <dbReference type="NCBI Taxonomy" id="2607910"/>
    <lineage>
        <taxon>Bacteria</taxon>
        <taxon>Pseudomonadati</taxon>
        <taxon>Pseudomonadota</taxon>
        <taxon>Betaproteobacteria</taxon>
        <taxon>Burkholderiales</taxon>
        <taxon>Oxalobacteraceae</taxon>
        <taxon>Telluria group</taxon>
        <taxon>Massilia</taxon>
    </lineage>
</organism>
<dbReference type="InterPro" id="IPR029045">
    <property type="entry name" value="ClpP/crotonase-like_dom_sf"/>
</dbReference>
<comment type="caution">
    <text evidence="2">The sequence shown here is derived from an EMBL/GenBank/DDBJ whole genome shotgun (WGS) entry which is preliminary data.</text>
</comment>
<feature type="signal peptide" evidence="1">
    <location>
        <begin position="1"/>
        <end position="21"/>
    </location>
</feature>
<accession>A0ABX0LRK4</accession>
<protein>
    <submittedName>
        <fullName evidence="2">Uncharacterized protein</fullName>
    </submittedName>
</protein>
<dbReference type="Gene3D" id="3.90.226.10">
    <property type="entry name" value="2-enoyl-CoA Hydratase, Chain A, domain 1"/>
    <property type="match status" value="1"/>
</dbReference>
<dbReference type="SUPFAM" id="SSF52096">
    <property type="entry name" value="ClpP/crotonase"/>
    <property type="match status" value="1"/>
</dbReference>
<gene>
    <name evidence="2" type="ORF">F0185_26780</name>
</gene>
<name>A0ABX0LRK4_9BURK</name>
<evidence type="ECO:0000256" key="1">
    <source>
        <dbReference type="SAM" id="SignalP"/>
    </source>
</evidence>
<proteinExistence type="predicted"/>
<dbReference type="EMBL" id="VUYU01000025">
    <property type="protein sequence ID" value="NHZ37178.1"/>
    <property type="molecule type" value="Genomic_DNA"/>
</dbReference>
<dbReference type="RefSeq" id="WP_167229895.1">
    <property type="nucleotide sequence ID" value="NZ_VUYU01000025.1"/>
</dbReference>
<evidence type="ECO:0000313" key="2">
    <source>
        <dbReference type="EMBL" id="NHZ37178.1"/>
    </source>
</evidence>
<keyword evidence="1" id="KW-0732">Signal</keyword>
<sequence length="302" mass="33501">MGIWKIGCAAALALNMGTAHAVQTPASLRAAGLPISNLVLLDEGNASMTVIGEITPALLASFRAIIVEHPEVTQLYIDSQGGELPSALEMARIIDQRNLSLVVDGRCFSACANYLFVAARRKSVLPGSMVGIHELSATYVDAHDNSLRKIASGHEADREMQTAFSADRLKQWHEARRQEQDFYRDFGIRQDLHNAYADYVSNRKKSLGVRNINIVAGNPQCPRLRSWILSREQLSAIGVKGIERFWFPRNDREKQGLYKAFGLPPDSLYVGSPANLRQYCTGFAGSAMVRQWYALHDLIKGR</sequence>
<keyword evidence="3" id="KW-1185">Reference proteome</keyword>
<feature type="chain" id="PRO_5046482178" evidence="1">
    <location>
        <begin position="22"/>
        <end position="302"/>
    </location>
</feature>
<evidence type="ECO:0000313" key="3">
    <source>
        <dbReference type="Proteomes" id="UP000785613"/>
    </source>
</evidence>
<reference evidence="2 3" key="1">
    <citation type="submission" date="2019-09" db="EMBL/GenBank/DDBJ databases">
        <title>Taxonomy of Antarctic Massilia spp.: description of Massilia rubra sp. nov., Massilia aquatica sp. nov., Massilia mucilaginosa sp. nov., Massilia frigida sp. nov. isolated from streams, lakes and regoliths.</title>
        <authorList>
            <person name="Holochova P."/>
            <person name="Sedlacek I."/>
            <person name="Kralova S."/>
            <person name="Maslanova I."/>
            <person name="Busse H.-J."/>
            <person name="Stankova E."/>
            <person name="Vrbovska V."/>
            <person name="Kovarovic V."/>
            <person name="Bartak M."/>
            <person name="Svec P."/>
            <person name="Pantucek R."/>
        </authorList>
    </citation>
    <scope>NUCLEOTIDE SEQUENCE [LARGE SCALE GENOMIC DNA]</scope>
    <source>
        <strain evidence="2 3">CCM 8692</strain>
    </source>
</reference>
<dbReference type="Proteomes" id="UP000785613">
    <property type="component" value="Unassembled WGS sequence"/>
</dbReference>